<evidence type="ECO:0000256" key="6">
    <source>
        <dbReference type="ARBA" id="ARBA00022771"/>
    </source>
</evidence>
<keyword evidence="3" id="KW-0808">Transferase</keyword>
<dbReference type="EC" id="2.3.2.31" evidence="2"/>
<proteinExistence type="predicted"/>
<dbReference type="Gene3D" id="1.20.120.1750">
    <property type="match status" value="1"/>
</dbReference>
<dbReference type="GO" id="GO:0061630">
    <property type="term" value="F:ubiquitin protein ligase activity"/>
    <property type="evidence" value="ECO:0007669"/>
    <property type="project" value="UniProtKB-EC"/>
</dbReference>
<evidence type="ECO:0000256" key="2">
    <source>
        <dbReference type="ARBA" id="ARBA00012251"/>
    </source>
</evidence>
<gene>
    <name evidence="12" type="primary">dbl4</name>
    <name evidence="12" type="ORF">SOMG_03339</name>
</gene>
<name>A0AAE9WG15_9SCHI</name>
<dbReference type="AlphaFoldDB" id="A0AAE9WG15"/>
<evidence type="ECO:0000256" key="5">
    <source>
        <dbReference type="ARBA" id="ARBA00022737"/>
    </source>
</evidence>
<evidence type="ECO:0000256" key="7">
    <source>
        <dbReference type="ARBA" id="ARBA00022786"/>
    </source>
</evidence>
<keyword evidence="5" id="KW-0677">Repeat</keyword>
<dbReference type="Gene3D" id="3.30.40.10">
    <property type="entry name" value="Zinc/RING finger domain, C3HC4 (zinc finger)"/>
    <property type="match status" value="1"/>
</dbReference>
<dbReference type="InterPro" id="IPR013083">
    <property type="entry name" value="Znf_RING/FYVE/PHD"/>
</dbReference>
<keyword evidence="12" id="KW-0436">Ligase</keyword>
<dbReference type="Pfam" id="PF22191">
    <property type="entry name" value="IBR_1"/>
    <property type="match status" value="1"/>
</dbReference>
<dbReference type="Pfam" id="PF21235">
    <property type="entry name" value="UBA_ARI1"/>
    <property type="match status" value="1"/>
</dbReference>
<dbReference type="InterPro" id="IPR048962">
    <property type="entry name" value="ARIH1-like_UBL"/>
</dbReference>
<dbReference type="SUPFAM" id="SSF57850">
    <property type="entry name" value="RING/U-box"/>
    <property type="match status" value="3"/>
</dbReference>
<organism evidence="12 13">
    <name type="scientific">Schizosaccharomyces osmophilus</name>
    <dbReference type="NCBI Taxonomy" id="2545709"/>
    <lineage>
        <taxon>Eukaryota</taxon>
        <taxon>Fungi</taxon>
        <taxon>Dikarya</taxon>
        <taxon>Ascomycota</taxon>
        <taxon>Taphrinomycotina</taxon>
        <taxon>Schizosaccharomycetes</taxon>
        <taxon>Schizosaccharomycetales</taxon>
        <taxon>Schizosaccharomycetaceae</taxon>
        <taxon>Schizosaccharomyces</taxon>
    </lineage>
</organism>
<evidence type="ECO:0000313" key="13">
    <source>
        <dbReference type="Proteomes" id="UP001212411"/>
    </source>
</evidence>
<evidence type="ECO:0000256" key="8">
    <source>
        <dbReference type="ARBA" id="ARBA00022833"/>
    </source>
</evidence>
<feature type="domain" description="RING-type" evidence="10">
    <location>
        <begin position="136"/>
        <end position="179"/>
    </location>
</feature>
<dbReference type="PROSITE" id="PS51873">
    <property type="entry name" value="TRIAD"/>
    <property type="match status" value="1"/>
</dbReference>
<dbReference type="CDD" id="cd20346">
    <property type="entry name" value="BRcat_RBR_ANKIB1"/>
    <property type="match status" value="1"/>
</dbReference>
<dbReference type="Proteomes" id="UP001212411">
    <property type="component" value="Chromosome 2"/>
</dbReference>
<reference evidence="12 13" key="1">
    <citation type="journal article" date="2023" name="G3 (Bethesda)">
        <title>A high-quality reference genome for the fission yeast Schizosaccharomyces osmophilus.</title>
        <authorList>
            <person name="Jia G.S."/>
            <person name="Zhang W.C."/>
            <person name="Liang Y."/>
            <person name="Liu X.H."/>
            <person name="Rhind N."/>
            <person name="Pidoux A."/>
            <person name="Brysch-Herzberg M."/>
            <person name="Du L.L."/>
        </authorList>
    </citation>
    <scope>NUCLEOTIDE SEQUENCE [LARGE SCALE GENOMIC DNA]</scope>
    <source>
        <strain evidence="12 13">CBS 15793</strain>
    </source>
</reference>
<evidence type="ECO:0000259" key="10">
    <source>
        <dbReference type="PROSITE" id="PS50089"/>
    </source>
</evidence>
<dbReference type="InterPro" id="IPR044066">
    <property type="entry name" value="TRIAD_supradom"/>
</dbReference>
<dbReference type="PROSITE" id="PS00518">
    <property type="entry name" value="ZF_RING_1"/>
    <property type="match status" value="1"/>
</dbReference>
<dbReference type="Pfam" id="PF01485">
    <property type="entry name" value="IBR"/>
    <property type="match status" value="1"/>
</dbReference>
<evidence type="ECO:0000256" key="1">
    <source>
        <dbReference type="ARBA" id="ARBA00001798"/>
    </source>
</evidence>
<dbReference type="SMART" id="SM00184">
    <property type="entry name" value="RING"/>
    <property type="match status" value="3"/>
</dbReference>
<dbReference type="InterPro" id="IPR001841">
    <property type="entry name" value="Znf_RING"/>
</dbReference>
<feature type="domain" description="RING-type" evidence="11">
    <location>
        <begin position="132"/>
        <end position="343"/>
    </location>
</feature>
<dbReference type="CDD" id="cd20356">
    <property type="entry name" value="Rcat_RBR_HHARI-like"/>
    <property type="match status" value="1"/>
</dbReference>
<sequence length="509" mass="59550">MSDGYQEDQEFFEEEEVFDEEAFEGSDLEEEFDADNVGIDDYGFTVEKKRRKAYDVEYKVASPNDLQSWQNEKIEQLTSIISLTREQALGLYRYSKWNREKLLEMYVDDPETTLHKAGVQQSDEKKHEVVEKEGTCSICFDEGKLSFFSADCNHEFCLSCYQHYLVSRIQEGETMIQCPEEGCSQIISQRSILKLLDEKSHVQYSRLLDRSFVDDNDSFRWCPAPDCPYAIECHVAQSSLNSVVPTVTCLCGKQFCFGCGRDNHQPAICPLVKVWLQKCQDDSETANWIHANTKECPKCATTIEKNGGCNHMSCKKCKYEYCWVCLGPWSEHGTNWYSCNRYEEKSGTNARDAQTRSRAFLERYLHYYNRFANHEQSAKLDHKLYDQTYHRMTQMQVDSNLSWVEVQFLKNAVDTLFECRQTLKWTYAFAYYLVRNNQTEIFEDNQRDLELAVENLSELCESPAFDKMLPSYKQKVLDRTVYVRSRRDVLLDDTARGLAEGRWEYVVDF</sequence>
<dbReference type="FunFam" id="3.30.40.10:FF:000019">
    <property type="entry name" value="RBR-type E3 ubiquitin transferase"/>
    <property type="match status" value="1"/>
</dbReference>
<dbReference type="FunFam" id="1.20.120.1750:FF:000007">
    <property type="entry name" value="RBR-type E3 ubiquitin transferase"/>
    <property type="match status" value="1"/>
</dbReference>
<keyword evidence="13" id="KW-1185">Reference proteome</keyword>
<dbReference type="GeneID" id="80876819"/>
<dbReference type="GO" id="GO:0016874">
    <property type="term" value="F:ligase activity"/>
    <property type="evidence" value="ECO:0007669"/>
    <property type="project" value="UniProtKB-KW"/>
</dbReference>
<dbReference type="InterPro" id="IPR031127">
    <property type="entry name" value="E3_UB_ligase_RBR"/>
</dbReference>
<dbReference type="GO" id="GO:0016567">
    <property type="term" value="P:protein ubiquitination"/>
    <property type="evidence" value="ECO:0007669"/>
    <property type="project" value="InterPro"/>
</dbReference>
<comment type="catalytic activity">
    <reaction evidence="1">
        <text>[E2 ubiquitin-conjugating enzyme]-S-ubiquitinyl-L-cysteine + [acceptor protein]-L-lysine = [E2 ubiquitin-conjugating enzyme]-L-cysteine + [acceptor protein]-N(6)-ubiquitinyl-L-lysine.</text>
        <dbReference type="EC" id="2.3.2.31"/>
    </reaction>
</comment>
<dbReference type="InterPro" id="IPR002867">
    <property type="entry name" value="IBR_dom"/>
</dbReference>
<protein>
    <recommendedName>
        <fullName evidence="2">RBR-type E3 ubiquitin transferase</fullName>
        <ecNumber evidence="2">2.3.2.31</ecNumber>
    </recommendedName>
</protein>
<evidence type="ECO:0000313" key="12">
    <source>
        <dbReference type="EMBL" id="WBW74547.1"/>
    </source>
</evidence>
<keyword evidence="4" id="KW-0479">Metal-binding</keyword>
<keyword evidence="7" id="KW-0833">Ubl conjugation pathway</keyword>
<dbReference type="PANTHER" id="PTHR11685">
    <property type="entry name" value="RBR FAMILY RING FINGER AND IBR DOMAIN-CONTAINING"/>
    <property type="match status" value="1"/>
</dbReference>
<dbReference type="Pfam" id="PF00097">
    <property type="entry name" value="zf-C3HC4"/>
    <property type="match status" value="1"/>
</dbReference>
<dbReference type="InterPro" id="IPR017907">
    <property type="entry name" value="Znf_RING_CS"/>
</dbReference>
<dbReference type="RefSeq" id="XP_056038790.1">
    <property type="nucleotide sequence ID" value="XM_056182130.1"/>
</dbReference>
<accession>A0AAE9WG15</accession>
<dbReference type="PROSITE" id="PS50089">
    <property type="entry name" value="ZF_RING_2"/>
    <property type="match status" value="1"/>
</dbReference>
<dbReference type="InterPro" id="IPR045840">
    <property type="entry name" value="Ariadne"/>
</dbReference>
<keyword evidence="6 9" id="KW-0863">Zinc-finger</keyword>
<dbReference type="SMART" id="SM00647">
    <property type="entry name" value="IBR"/>
    <property type="match status" value="2"/>
</dbReference>
<dbReference type="InterPro" id="IPR018957">
    <property type="entry name" value="Znf_C3HC4_RING-type"/>
</dbReference>
<dbReference type="KEGG" id="som:SOMG_03339"/>
<evidence type="ECO:0000259" key="11">
    <source>
        <dbReference type="PROSITE" id="PS51873"/>
    </source>
</evidence>
<dbReference type="GO" id="GO:0008270">
    <property type="term" value="F:zinc ion binding"/>
    <property type="evidence" value="ECO:0007669"/>
    <property type="project" value="UniProtKB-KW"/>
</dbReference>
<dbReference type="Pfam" id="PF19422">
    <property type="entry name" value="Ariadne"/>
    <property type="match status" value="1"/>
</dbReference>
<dbReference type="EMBL" id="CP115612">
    <property type="protein sequence ID" value="WBW74547.1"/>
    <property type="molecule type" value="Genomic_DNA"/>
</dbReference>
<evidence type="ECO:0000256" key="9">
    <source>
        <dbReference type="PROSITE-ProRule" id="PRU00175"/>
    </source>
</evidence>
<evidence type="ECO:0000256" key="4">
    <source>
        <dbReference type="ARBA" id="ARBA00022723"/>
    </source>
</evidence>
<keyword evidence="8" id="KW-0862">Zinc</keyword>
<evidence type="ECO:0000256" key="3">
    <source>
        <dbReference type="ARBA" id="ARBA00022679"/>
    </source>
</evidence>